<dbReference type="NCBIfam" id="TIGR01450">
    <property type="entry name" value="recC"/>
    <property type="match status" value="1"/>
</dbReference>
<evidence type="ECO:0000256" key="10">
    <source>
        <dbReference type="SAM" id="MobiDB-lite"/>
    </source>
</evidence>
<dbReference type="CDD" id="cd22353">
    <property type="entry name" value="RecC_C-like"/>
    <property type="match status" value="1"/>
</dbReference>
<dbReference type="InterPro" id="IPR027417">
    <property type="entry name" value="P-loop_NTPase"/>
</dbReference>
<feature type="region of interest" description="Disordered" evidence="10">
    <location>
        <begin position="83"/>
        <end position="127"/>
    </location>
</feature>
<proteinExistence type="inferred from homology"/>
<dbReference type="Gene3D" id="1.10.10.990">
    <property type="match status" value="1"/>
</dbReference>
<evidence type="ECO:0000256" key="1">
    <source>
        <dbReference type="ARBA" id="ARBA00022722"/>
    </source>
</evidence>
<protein>
    <submittedName>
        <fullName evidence="12">DNA helicase/exodeoxyribonuclease V gamma subunit</fullName>
    </submittedName>
</protein>
<dbReference type="GO" id="GO:0008854">
    <property type="term" value="F:exodeoxyribonuclease V activity"/>
    <property type="evidence" value="ECO:0007669"/>
    <property type="project" value="InterPro"/>
</dbReference>
<keyword evidence="9" id="KW-0234">DNA repair</keyword>
<dbReference type="GO" id="GO:0005524">
    <property type="term" value="F:ATP binding"/>
    <property type="evidence" value="ECO:0007669"/>
    <property type="project" value="UniProtKB-KW"/>
</dbReference>
<dbReference type="GO" id="GO:0006310">
    <property type="term" value="P:DNA recombination"/>
    <property type="evidence" value="ECO:0007669"/>
    <property type="project" value="TreeGrafter"/>
</dbReference>
<dbReference type="GO" id="GO:0009338">
    <property type="term" value="C:exodeoxyribonuclease V complex"/>
    <property type="evidence" value="ECO:0007669"/>
    <property type="project" value="InterPro"/>
</dbReference>
<dbReference type="Gene3D" id="3.40.50.300">
    <property type="entry name" value="P-loop containing nucleotide triphosphate hydrolases"/>
    <property type="match status" value="2"/>
</dbReference>
<dbReference type="AlphaFoldDB" id="A0A3N1VG03"/>
<evidence type="ECO:0000256" key="9">
    <source>
        <dbReference type="ARBA" id="ARBA00023204"/>
    </source>
</evidence>
<dbReference type="PANTHER" id="PTHR30591:SF1">
    <property type="entry name" value="RECBCD ENZYME SUBUNIT RECC"/>
    <property type="match status" value="1"/>
</dbReference>
<dbReference type="GO" id="GO:0006281">
    <property type="term" value="P:DNA repair"/>
    <property type="evidence" value="ECO:0007669"/>
    <property type="project" value="UniProtKB-KW"/>
</dbReference>
<dbReference type="Pfam" id="PF17946">
    <property type="entry name" value="RecC_C"/>
    <property type="match status" value="1"/>
</dbReference>
<dbReference type="EMBL" id="RJVA01000010">
    <property type="protein sequence ID" value="ROR01776.1"/>
    <property type="molecule type" value="Genomic_DNA"/>
</dbReference>
<dbReference type="GO" id="GO:0003677">
    <property type="term" value="F:DNA binding"/>
    <property type="evidence" value="ECO:0007669"/>
    <property type="project" value="UniProtKB-KW"/>
</dbReference>
<dbReference type="SUPFAM" id="SSF52980">
    <property type="entry name" value="Restriction endonuclease-like"/>
    <property type="match status" value="1"/>
</dbReference>
<keyword evidence="6" id="KW-0269">Exonuclease</keyword>
<evidence type="ECO:0000256" key="7">
    <source>
        <dbReference type="ARBA" id="ARBA00022840"/>
    </source>
</evidence>
<dbReference type="HAMAP" id="MF_01486">
    <property type="entry name" value="RecC"/>
    <property type="match status" value="1"/>
</dbReference>
<feature type="compositionally biased region" description="Basic and acidic residues" evidence="10">
    <location>
        <begin position="88"/>
        <end position="104"/>
    </location>
</feature>
<gene>
    <name evidence="12" type="ORF">EDC27_0962</name>
</gene>
<dbReference type="Proteomes" id="UP000276223">
    <property type="component" value="Unassembled WGS sequence"/>
</dbReference>
<feature type="domain" description="RecC C-terminal" evidence="11">
    <location>
        <begin position="812"/>
        <end position="1033"/>
    </location>
</feature>
<evidence type="ECO:0000256" key="3">
    <source>
        <dbReference type="ARBA" id="ARBA00022763"/>
    </source>
</evidence>
<keyword evidence="5 12" id="KW-0347">Helicase</keyword>
<comment type="caution">
    <text evidence="12">The sequence shown here is derived from an EMBL/GenBank/DDBJ whole genome shotgun (WGS) entry which is preliminary data.</text>
</comment>
<dbReference type="Pfam" id="PF04257">
    <property type="entry name" value="Exonuc_V_gamma"/>
    <property type="match status" value="2"/>
</dbReference>
<dbReference type="Gene3D" id="3.40.50.10930">
    <property type="match status" value="1"/>
</dbReference>
<dbReference type="InterPro" id="IPR041500">
    <property type="entry name" value="RecC_C"/>
</dbReference>
<keyword evidence="3" id="KW-0227">DNA damage</keyword>
<keyword evidence="2" id="KW-0547">Nucleotide-binding</keyword>
<dbReference type="GO" id="GO:0004386">
    <property type="term" value="F:helicase activity"/>
    <property type="evidence" value="ECO:0007669"/>
    <property type="project" value="UniProtKB-KW"/>
</dbReference>
<name>A0A3N1VG03_9BACT</name>
<evidence type="ECO:0000256" key="6">
    <source>
        <dbReference type="ARBA" id="ARBA00022839"/>
    </source>
</evidence>
<dbReference type="PIRSF" id="PIRSF000980">
    <property type="entry name" value="RecC"/>
    <property type="match status" value="1"/>
</dbReference>
<evidence type="ECO:0000256" key="2">
    <source>
        <dbReference type="ARBA" id="ARBA00022741"/>
    </source>
</evidence>
<evidence type="ECO:0000313" key="12">
    <source>
        <dbReference type="EMBL" id="ROR01776.1"/>
    </source>
</evidence>
<keyword evidence="1" id="KW-0540">Nuclease</keyword>
<accession>A0A3N1VG03</accession>
<keyword evidence="4" id="KW-0378">Hydrolase</keyword>
<evidence type="ECO:0000256" key="4">
    <source>
        <dbReference type="ARBA" id="ARBA00022801"/>
    </source>
</evidence>
<dbReference type="RefSeq" id="WP_123289471.1">
    <property type="nucleotide sequence ID" value="NZ_RJVA01000010.1"/>
</dbReference>
<reference evidence="12 13" key="1">
    <citation type="submission" date="2018-11" db="EMBL/GenBank/DDBJ databases">
        <title>Genomic Encyclopedia of Type Strains, Phase IV (KMG-IV): sequencing the most valuable type-strain genomes for metagenomic binning, comparative biology and taxonomic classification.</title>
        <authorList>
            <person name="Goeker M."/>
        </authorList>
    </citation>
    <scope>NUCLEOTIDE SEQUENCE [LARGE SCALE GENOMIC DNA]</scope>
    <source>
        <strain evidence="12 13">DSM 22027</strain>
    </source>
</reference>
<dbReference type="InterPro" id="IPR013986">
    <property type="entry name" value="DExx_box_DNA_helicase_dom_sf"/>
</dbReference>
<dbReference type="InterPro" id="IPR006697">
    <property type="entry name" value="RecC"/>
</dbReference>
<dbReference type="PANTHER" id="PTHR30591">
    <property type="entry name" value="RECBCD ENZYME SUBUNIT RECC"/>
    <property type="match status" value="1"/>
</dbReference>
<evidence type="ECO:0000256" key="8">
    <source>
        <dbReference type="ARBA" id="ARBA00023125"/>
    </source>
</evidence>
<dbReference type="Gene3D" id="1.10.10.160">
    <property type="match status" value="1"/>
</dbReference>
<evidence type="ECO:0000313" key="13">
    <source>
        <dbReference type="Proteomes" id="UP000276223"/>
    </source>
</evidence>
<evidence type="ECO:0000259" key="11">
    <source>
        <dbReference type="Pfam" id="PF17946"/>
    </source>
</evidence>
<evidence type="ECO:0000256" key="5">
    <source>
        <dbReference type="ARBA" id="ARBA00022806"/>
    </source>
</evidence>
<sequence>MWRIVQSQRVEKLFEAFLHDLERPGDDLVDPMTPEVVVVQDMGMARWLTHQLALRRGVAANLQFLVPAALVNLAYSAWLGEGPSAQNSKERVSADRTVFSERPDPIGSDLSIEGPRPAGPSTGVEGEDPWGRLELTWRLFRLLHTHRQDPRLQELQRYMGDDVTGQKRYQLAAQIAAAFDRYMMYRQDVLRSWEAGNGSDWQAHLWRWLVEESPSLHMAQKHALFMKAVRNGCAPRFTGKLPSRVHLFGVTMIAPVHMEVFDALASWIDVALYFLNPSREYWGDLSIGTNQDVTPQPLMASWAQAGCFLLNRIQELGGHHEDLFEDFQPSSLLEAVQHDIFTLTDRRTHDPKERALFSSTASIQVHACHSPMREIQVLHDHLAHLLETLPHLTPEDVVVMAPNIDIYAPYVEAVFGTRDHPRLPWNLSDRKSVEEDPVLQKILDLLHLPQWRCTASDILSLMQVPAIAARYGLDEEGLERVRTWIREAGIRWGLDAGMRKELELPGNDEHTWRFGLDRLLAGYALPPREIFCAGVLSYPDVEASEAHWLGALHDLVNMVARWRKTLRVPKTPEEWRACGNALVDDFFHPDAEASLRRFRRALDTFATAARNAGCTQPLSVHVVRNHLEDILAQSPNVRRFLSGGITFCNLAPMRAIPFRVVCLLGMNDADFPRSDRLPPFDLTAQNPRPGDRRRGPEDRYLFLEALMSARNVFYVSYIGRDIRDNSLKVPSVVVSELLDYLEQSYRTSNESIRDAIVLEHPLPPFSPRLFNSVHERLFSYDPLWLQAVQAVEQPSVPPFVDQDLPLNAPDVAEVALEDLLRFFEDPCAWFLEKRLGMVLSSEEDALEDEEPFELNALERYWLADEILGGLLKDEDPREIQRRVHGRGWLPHGVAGNLLFEVTCLLVQDMASKVANYRGTLRPPVEVDVPAGGVRIRGWLRDVTEKGRLVYRPAKIKAKDRLRLWIRHLALCAVHPSGILLESVHIGTGKDGVFRLTPVDDPHKHLADLVELWRVGHQRPLPFFPESSWAYAEKSGKASATASPAQICGKAWKDEYKKQGDAYRPSVRTAFRGVDPLNDTFVDVALRVFGPILKMIEASKA</sequence>
<dbReference type="SUPFAM" id="SSF52540">
    <property type="entry name" value="P-loop containing nucleoside triphosphate hydrolases"/>
    <property type="match status" value="3"/>
</dbReference>
<keyword evidence="13" id="KW-1185">Reference proteome</keyword>
<keyword evidence="7" id="KW-0067">ATP-binding</keyword>
<keyword evidence="8" id="KW-0238">DNA-binding</keyword>
<dbReference type="InterPro" id="IPR011335">
    <property type="entry name" value="Restrct_endonuc-II-like"/>
</dbReference>
<dbReference type="OrthoDB" id="9762834at2"/>
<organism evidence="12 13">
    <name type="scientific">Desulfosoma caldarium</name>
    <dbReference type="NCBI Taxonomy" id="610254"/>
    <lineage>
        <taxon>Bacteria</taxon>
        <taxon>Pseudomonadati</taxon>
        <taxon>Thermodesulfobacteriota</taxon>
        <taxon>Syntrophobacteria</taxon>
        <taxon>Syntrophobacterales</taxon>
        <taxon>Syntrophobacteraceae</taxon>
        <taxon>Desulfosoma</taxon>
    </lineage>
</organism>